<reference evidence="2" key="1">
    <citation type="submission" date="2014-09" db="EMBL/GenBank/DDBJ databases">
        <authorList>
            <person name="Magalhaes I.L.F."/>
            <person name="Oliveira U."/>
            <person name="Santos F.R."/>
            <person name="Vidigal T.H.D.A."/>
            <person name="Brescovit A.D."/>
            <person name="Santos A.J."/>
        </authorList>
    </citation>
    <scope>NUCLEOTIDE SEQUENCE</scope>
    <source>
        <tissue evidence="2">Shoot tissue taken approximately 20 cm above the soil surface</tissue>
    </source>
</reference>
<keyword evidence="1" id="KW-1133">Transmembrane helix</keyword>
<keyword evidence="1" id="KW-0812">Transmembrane</keyword>
<dbReference type="EMBL" id="GBRH01160044">
    <property type="protein sequence ID" value="JAE37852.1"/>
    <property type="molecule type" value="Transcribed_RNA"/>
</dbReference>
<feature type="transmembrane region" description="Helical" evidence="1">
    <location>
        <begin position="6"/>
        <end position="25"/>
    </location>
</feature>
<evidence type="ECO:0000256" key="1">
    <source>
        <dbReference type="SAM" id="Phobius"/>
    </source>
</evidence>
<protein>
    <submittedName>
        <fullName evidence="2">Uncharacterized protein</fullName>
    </submittedName>
</protein>
<name>A0A0A9HM83_ARUDO</name>
<dbReference type="AlphaFoldDB" id="A0A0A9HM83"/>
<evidence type="ECO:0000313" key="2">
    <source>
        <dbReference type="EMBL" id="JAE37852.1"/>
    </source>
</evidence>
<reference evidence="2" key="2">
    <citation type="journal article" date="2015" name="Data Brief">
        <title>Shoot transcriptome of the giant reed, Arundo donax.</title>
        <authorList>
            <person name="Barrero R.A."/>
            <person name="Guerrero F.D."/>
            <person name="Moolhuijzen P."/>
            <person name="Goolsby J.A."/>
            <person name="Tidwell J."/>
            <person name="Bellgard S.E."/>
            <person name="Bellgard M.I."/>
        </authorList>
    </citation>
    <scope>NUCLEOTIDE SEQUENCE</scope>
    <source>
        <tissue evidence="2">Shoot tissue taken approximately 20 cm above the soil surface</tissue>
    </source>
</reference>
<accession>A0A0A9HM83</accession>
<sequence>MFLDNLQMLVFQLFIFSFLGLKFRFQINNLLLCALLRGYVNFY</sequence>
<proteinExistence type="predicted"/>
<keyword evidence="1" id="KW-0472">Membrane</keyword>
<organism evidence="2">
    <name type="scientific">Arundo donax</name>
    <name type="common">Giant reed</name>
    <name type="synonym">Donax arundinaceus</name>
    <dbReference type="NCBI Taxonomy" id="35708"/>
    <lineage>
        <taxon>Eukaryota</taxon>
        <taxon>Viridiplantae</taxon>
        <taxon>Streptophyta</taxon>
        <taxon>Embryophyta</taxon>
        <taxon>Tracheophyta</taxon>
        <taxon>Spermatophyta</taxon>
        <taxon>Magnoliopsida</taxon>
        <taxon>Liliopsida</taxon>
        <taxon>Poales</taxon>
        <taxon>Poaceae</taxon>
        <taxon>PACMAD clade</taxon>
        <taxon>Arundinoideae</taxon>
        <taxon>Arundineae</taxon>
        <taxon>Arundo</taxon>
    </lineage>
</organism>